<keyword evidence="2" id="KW-0472">Membrane</keyword>
<evidence type="ECO:0000259" key="3">
    <source>
        <dbReference type="PROSITE" id="PS51746"/>
    </source>
</evidence>
<accession>A0A1Y4EEY6</accession>
<comment type="caution">
    <text evidence="4">The sequence shown here is derived from an EMBL/GenBank/DDBJ whole genome shotgun (WGS) entry which is preliminary data.</text>
</comment>
<dbReference type="InterPro" id="IPR036457">
    <property type="entry name" value="PPM-type-like_dom_sf"/>
</dbReference>
<keyword evidence="2" id="KW-0812">Transmembrane</keyword>
<dbReference type="SUPFAM" id="SSF81606">
    <property type="entry name" value="PP2C-like"/>
    <property type="match status" value="1"/>
</dbReference>
<dbReference type="SMART" id="SM00331">
    <property type="entry name" value="PP2C_SIG"/>
    <property type="match status" value="1"/>
</dbReference>
<evidence type="ECO:0000256" key="1">
    <source>
        <dbReference type="ARBA" id="ARBA00022801"/>
    </source>
</evidence>
<keyword evidence="1" id="KW-0378">Hydrolase</keyword>
<evidence type="ECO:0000256" key="2">
    <source>
        <dbReference type="SAM" id="Phobius"/>
    </source>
</evidence>
<feature type="transmembrane region" description="Helical" evidence="2">
    <location>
        <begin position="198"/>
        <end position="219"/>
    </location>
</feature>
<dbReference type="InterPro" id="IPR052016">
    <property type="entry name" value="Bact_Sigma-Reg"/>
</dbReference>
<dbReference type="Gene3D" id="3.60.40.10">
    <property type="entry name" value="PPM-type phosphatase domain"/>
    <property type="match status" value="1"/>
</dbReference>
<proteinExistence type="predicted"/>
<dbReference type="Pfam" id="PF07228">
    <property type="entry name" value="SpoIIE"/>
    <property type="match status" value="1"/>
</dbReference>
<dbReference type="Gene3D" id="6.10.340.10">
    <property type="match status" value="1"/>
</dbReference>
<sequence>MELEKRKRGLGWKITVLCLLLAGIICASVCISGYHQYRASTFRTYNDFAYKLAATALAYVDGNRIAGYLEGGGTDAAYDEMDRQIYTLYKNTGLTSIYICVPDEATMTVTTIYDVRVHDAQNPQAYALGVVDPIGSDDPQKVVDVYRTGKRPDDYFIRKNSFGYNTSAIVPVRNDAGEVTALLLADLPMPFILENLNAYLLSTVGITVVLVFLIIFGYLRFLQKRVVMPIQFLTKNAEAFAKCRTGFLDEMLNIHTGDEIETLAAALAKMEVDITKYINNLARVTADKERIATELAVATQIQTSMLPCIFPPYPDLKEFDIYALMQAAKEVGGDFYDFFLIDRTHLCVVIADVSGKGVPAALFMVIAKTLIKNHAQAGMSPKQVFEAVNDQLCENNEAGMFVTAFMGVLDVTDGSFTYVNAGHNPPLLSTGGAPYDWLKSKRGFVLAGMEHMKYSQQQITLFPGDSLLLYTDGVTEALNPREELYSEARLKAFVNSGRLDGCTLEKQLHLLRQELAVFADGAQQADDITMLILRLNEKGDQNG</sequence>
<dbReference type="Proteomes" id="UP000196386">
    <property type="component" value="Unassembled WGS sequence"/>
</dbReference>
<dbReference type="PANTHER" id="PTHR43156:SF2">
    <property type="entry name" value="STAGE II SPORULATION PROTEIN E"/>
    <property type="match status" value="1"/>
</dbReference>
<name>A0A1Y4EEY6_9FIRM</name>
<dbReference type="AlphaFoldDB" id="A0A1Y4EEY6"/>
<evidence type="ECO:0000313" key="4">
    <source>
        <dbReference type="EMBL" id="OUP69405.1"/>
    </source>
</evidence>
<keyword evidence="2" id="KW-1133">Transmembrane helix</keyword>
<dbReference type="GO" id="GO:0016791">
    <property type="term" value="F:phosphatase activity"/>
    <property type="evidence" value="ECO:0007669"/>
    <property type="project" value="TreeGrafter"/>
</dbReference>
<reference evidence="5" key="1">
    <citation type="submission" date="2017-04" db="EMBL/GenBank/DDBJ databases">
        <title>Function of individual gut microbiota members based on whole genome sequencing of pure cultures obtained from chicken caecum.</title>
        <authorList>
            <person name="Medvecky M."/>
            <person name="Cejkova D."/>
            <person name="Polansky O."/>
            <person name="Karasova D."/>
            <person name="Kubasova T."/>
            <person name="Cizek A."/>
            <person name="Rychlik I."/>
        </authorList>
    </citation>
    <scope>NUCLEOTIDE SEQUENCE [LARGE SCALE GENOMIC DNA]</scope>
    <source>
        <strain evidence="5">An175</strain>
    </source>
</reference>
<dbReference type="PANTHER" id="PTHR43156">
    <property type="entry name" value="STAGE II SPORULATION PROTEIN E-RELATED"/>
    <property type="match status" value="1"/>
</dbReference>
<feature type="domain" description="PPM-type phosphatase" evidence="3">
    <location>
        <begin position="318"/>
        <end position="535"/>
    </location>
</feature>
<dbReference type="InterPro" id="IPR001932">
    <property type="entry name" value="PPM-type_phosphatase-like_dom"/>
</dbReference>
<protein>
    <recommendedName>
        <fullName evidence="3">PPM-type phosphatase domain-containing protein</fullName>
    </recommendedName>
</protein>
<dbReference type="RefSeq" id="WP_087215315.1">
    <property type="nucleotide sequence ID" value="NZ_NFKQ01000008.1"/>
</dbReference>
<gene>
    <name evidence="4" type="ORF">B5F11_08610</name>
</gene>
<dbReference type="EMBL" id="NFKP01000009">
    <property type="protein sequence ID" value="OUP69405.1"/>
    <property type="molecule type" value="Genomic_DNA"/>
</dbReference>
<organism evidence="4 5">
    <name type="scientific">Anaerotruncus colihominis</name>
    <dbReference type="NCBI Taxonomy" id="169435"/>
    <lineage>
        <taxon>Bacteria</taxon>
        <taxon>Bacillati</taxon>
        <taxon>Bacillota</taxon>
        <taxon>Clostridia</taxon>
        <taxon>Eubacteriales</taxon>
        <taxon>Oscillospiraceae</taxon>
        <taxon>Anaerotruncus</taxon>
    </lineage>
</organism>
<evidence type="ECO:0000313" key="5">
    <source>
        <dbReference type="Proteomes" id="UP000196386"/>
    </source>
</evidence>
<feature type="transmembrane region" description="Helical" evidence="2">
    <location>
        <begin position="12"/>
        <end position="34"/>
    </location>
</feature>
<dbReference type="PROSITE" id="PS51746">
    <property type="entry name" value="PPM_2"/>
    <property type="match status" value="1"/>
</dbReference>